<reference evidence="1 2" key="1">
    <citation type="submission" date="2023-12" db="EMBL/GenBank/DDBJ databases">
        <title>the genome sequence of Hyalangium sp. s54d21.</title>
        <authorList>
            <person name="Zhang X."/>
        </authorList>
    </citation>
    <scope>NUCLEOTIDE SEQUENCE [LARGE SCALE GENOMIC DNA]</scope>
    <source>
        <strain evidence="2">s54d21</strain>
    </source>
</reference>
<protein>
    <submittedName>
        <fullName evidence="1">Uncharacterized protein</fullName>
    </submittedName>
</protein>
<sequence length="309" mass="32123">MIRTTLRRTLTLDAPEASGRPAHVSAASGLVAVGPWLYVVADDSMHLTVFPREGSAPGRSVRLFPGELPLEPRARKAAKPDLEALCLLGPFAGHPHGALLTLPSGSTAARHRGAVLPLAADGTLAGAAHEVDFTEVYTHLSREVGPINIEGAAVSGGFLRLLQRGNGDQGTDALVDLDRERVLRCLETGQGLGAATIRMVRRWELGRAGGVRLTFTDASPLPDGRLVFTAAAEDTRDSYEDGPVAGSAVGVLGPDGAPLFLDAVDAKVKLEGVSARVEGGRVHVLLVADADEPAIAAPLFEAVLEGVPG</sequence>
<name>A0ABU5GYC5_9BACT</name>
<accession>A0ABU5GYC5</accession>
<keyword evidence="2" id="KW-1185">Reference proteome</keyword>
<evidence type="ECO:0000313" key="2">
    <source>
        <dbReference type="Proteomes" id="UP001291309"/>
    </source>
</evidence>
<gene>
    <name evidence="1" type="ORF">SYV04_07230</name>
</gene>
<dbReference type="RefSeq" id="WP_321544891.1">
    <property type="nucleotide sequence ID" value="NZ_JAXIVS010000002.1"/>
</dbReference>
<dbReference type="Pfam" id="PF22000">
    <property type="entry name" value="DUF6929"/>
    <property type="match status" value="1"/>
</dbReference>
<dbReference type="EMBL" id="JAXIVS010000002">
    <property type="protein sequence ID" value="MDY7226170.1"/>
    <property type="molecule type" value="Genomic_DNA"/>
</dbReference>
<proteinExistence type="predicted"/>
<dbReference type="Proteomes" id="UP001291309">
    <property type="component" value="Unassembled WGS sequence"/>
</dbReference>
<organism evidence="1 2">
    <name type="scientific">Hyalangium rubrum</name>
    <dbReference type="NCBI Taxonomy" id="3103134"/>
    <lineage>
        <taxon>Bacteria</taxon>
        <taxon>Pseudomonadati</taxon>
        <taxon>Myxococcota</taxon>
        <taxon>Myxococcia</taxon>
        <taxon>Myxococcales</taxon>
        <taxon>Cystobacterineae</taxon>
        <taxon>Archangiaceae</taxon>
        <taxon>Hyalangium</taxon>
    </lineage>
</organism>
<dbReference type="InterPro" id="IPR053851">
    <property type="entry name" value="DUF6929"/>
</dbReference>
<evidence type="ECO:0000313" key="1">
    <source>
        <dbReference type="EMBL" id="MDY7226170.1"/>
    </source>
</evidence>
<comment type="caution">
    <text evidence="1">The sequence shown here is derived from an EMBL/GenBank/DDBJ whole genome shotgun (WGS) entry which is preliminary data.</text>
</comment>